<gene>
    <name evidence="2" type="ORF">P0Y49_04750</name>
</gene>
<organism evidence="2 3">
    <name type="scientific">Candidatus Pedobacter colombiensis</name>
    <dbReference type="NCBI Taxonomy" id="3121371"/>
    <lineage>
        <taxon>Bacteria</taxon>
        <taxon>Pseudomonadati</taxon>
        <taxon>Bacteroidota</taxon>
        <taxon>Sphingobacteriia</taxon>
        <taxon>Sphingobacteriales</taxon>
        <taxon>Sphingobacteriaceae</taxon>
        <taxon>Pedobacter</taxon>
    </lineage>
</organism>
<sequence>METSKDYLIGLLKDKYEHEIRRKADFDNSLNIPITLLTALFAGIYFVASDTSLKQLSCPLITVKWILLALLFLSCIITMSLLFKVYFGYKRAYCAFPDSKQVVEDDFKALEEYHNQYSKGKQEENLLKSLKDRVVNWYLECNNNNTPVNDARANALFYARLSICISLSIGLALLIFICYLKSL</sequence>
<accession>A0AAJ6B8F1</accession>
<keyword evidence="1" id="KW-0812">Transmembrane</keyword>
<feature type="transmembrane region" description="Helical" evidence="1">
    <location>
        <begin position="157"/>
        <end position="180"/>
    </location>
</feature>
<feature type="transmembrane region" description="Helical" evidence="1">
    <location>
        <begin position="30"/>
        <end position="48"/>
    </location>
</feature>
<dbReference type="EMBL" id="CP119313">
    <property type="protein sequence ID" value="WEK20446.1"/>
    <property type="molecule type" value="Genomic_DNA"/>
</dbReference>
<dbReference type="Proteomes" id="UP001214530">
    <property type="component" value="Chromosome"/>
</dbReference>
<proteinExistence type="predicted"/>
<reference evidence="2" key="1">
    <citation type="submission" date="2023-03" db="EMBL/GenBank/DDBJ databases">
        <title>Andean soil-derived lignocellulolytic bacterial consortium as a source of novel taxa and putative plastic-active enzymes.</title>
        <authorList>
            <person name="Diaz-Garcia L."/>
            <person name="Chuvochina M."/>
            <person name="Feuerriegel G."/>
            <person name="Bunk B."/>
            <person name="Sproer C."/>
            <person name="Streit W.R."/>
            <person name="Rodriguez L.M."/>
            <person name="Overmann J."/>
            <person name="Jimenez D.J."/>
        </authorList>
    </citation>
    <scope>NUCLEOTIDE SEQUENCE</scope>
    <source>
        <strain evidence="2">MAG 3858</strain>
    </source>
</reference>
<evidence type="ECO:0000313" key="2">
    <source>
        <dbReference type="EMBL" id="WEK20446.1"/>
    </source>
</evidence>
<name>A0AAJ6B8F1_9SPHI</name>
<protein>
    <submittedName>
        <fullName evidence="2">Uncharacterized protein</fullName>
    </submittedName>
</protein>
<evidence type="ECO:0000256" key="1">
    <source>
        <dbReference type="SAM" id="Phobius"/>
    </source>
</evidence>
<evidence type="ECO:0000313" key="3">
    <source>
        <dbReference type="Proteomes" id="UP001214530"/>
    </source>
</evidence>
<keyword evidence="1" id="KW-1133">Transmembrane helix</keyword>
<feature type="transmembrane region" description="Helical" evidence="1">
    <location>
        <begin position="60"/>
        <end position="83"/>
    </location>
</feature>
<dbReference type="AlphaFoldDB" id="A0AAJ6B8F1"/>
<keyword evidence="1" id="KW-0472">Membrane</keyword>